<dbReference type="EMBL" id="FQZT01000004">
    <property type="protein sequence ID" value="SHJ06501.1"/>
    <property type="molecule type" value="Genomic_DNA"/>
</dbReference>
<reference evidence="3 4" key="1">
    <citation type="submission" date="2016-11" db="EMBL/GenBank/DDBJ databases">
        <authorList>
            <person name="Jaros S."/>
            <person name="Januszkiewicz K."/>
            <person name="Wedrychowicz H."/>
        </authorList>
    </citation>
    <scope>NUCLEOTIDE SEQUENCE [LARGE SCALE GENOMIC DNA]</scope>
    <source>
        <strain evidence="3 4">DSM 5091</strain>
    </source>
</reference>
<evidence type="ECO:0000256" key="2">
    <source>
        <dbReference type="SAM" id="SignalP"/>
    </source>
</evidence>
<dbReference type="RefSeq" id="WP_072907353.1">
    <property type="nucleotide sequence ID" value="NZ_FQZT01000004.1"/>
</dbReference>
<name>A0A1M6G983_MALRU</name>
<dbReference type="STRING" id="1122189.SAMN02745165_01458"/>
<dbReference type="Proteomes" id="UP000184171">
    <property type="component" value="Unassembled WGS sequence"/>
</dbReference>
<gene>
    <name evidence="3" type="ORF">SAMN02745165_01458</name>
</gene>
<dbReference type="AlphaFoldDB" id="A0A1M6G983"/>
<evidence type="ECO:0000313" key="4">
    <source>
        <dbReference type="Proteomes" id="UP000184171"/>
    </source>
</evidence>
<accession>A0A1M6G983</accession>
<keyword evidence="4" id="KW-1185">Reference proteome</keyword>
<evidence type="ECO:0000256" key="1">
    <source>
        <dbReference type="SAM" id="MobiDB-lite"/>
    </source>
</evidence>
<feature type="chain" id="PRO_5013268782" evidence="2">
    <location>
        <begin position="22"/>
        <end position="137"/>
    </location>
</feature>
<protein>
    <submittedName>
        <fullName evidence="3">Uncharacterized protein</fullName>
    </submittedName>
</protein>
<feature type="signal peptide" evidence="2">
    <location>
        <begin position="1"/>
        <end position="21"/>
    </location>
</feature>
<evidence type="ECO:0000313" key="3">
    <source>
        <dbReference type="EMBL" id="SHJ06501.1"/>
    </source>
</evidence>
<organism evidence="3 4">
    <name type="scientific">Malonomonas rubra DSM 5091</name>
    <dbReference type="NCBI Taxonomy" id="1122189"/>
    <lineage>
        <taxon>Bacteria</taxon>
        <taxon>Pseudomonadati</taxon>
        <taxon>Thermodesulfobacteriota</taxon>
        <taxon>Desulfuromonadia</taxon>
        <taxon>Desulfuromonadales</taxon>
        <taxon>Geopsychrobacteraceae</taxon>
        <taxon>Malonomonas</taxon>
    </lineage>
</organism>
<feature type="region of interest" description="Disordered" evidence="1">
    <location>
        <begin position="43"/>
        <end position="137"/>
    </location>
</feature>
<keyword evidence="2" id="KW-0732">Signal</keyword>
<proteinExistence type="predicted"/>
<sequence>MKTLLLLLICSGLVFVNPLFAKPDWAGQGGAAKAEKKEYQKTYQEKKYADDEDEVRQYRHGGQDDERQRNREQEKEKKFKNKEQKQLKDGKGPKGQEKQREKKMEQEQKELGKGSEQGQNSREKRKKWWKFWGGEES</sequence>
<feature type="compositionally biased region" description="Basic and acidic residues" evidence="1">
    <location>
        <begin position="43"/>
        <end position="113"/>
    </location>
</feature>